<protein>
    <recommendedName>
        <fullName evidence="5">Chlororespiratory reduction 4</fullName>
    </recommendedName>
</protein>
<dbReference type="PANTHER" id="PTHR47926:SF467">
    <property type="entry name" value="REPEAT-CONTAINING PROTEIN, PUTATIVE-RELATED"/>
    <property type="match status" value="1"/>
</dbReference>
<dbReference type="Pfam" id="PF13041">
    <property type="entry name" value="PPR_2"/>
    <property type="match status" value="2"/>
</dbReference>
<dbReference type="GO" id="GO:0003723">
    <property type="term" value="F:RNA binding"/>
    <property type="evidence" value="ECO:0007669"/>
    <property type="project" value="InterPro"/>
</dbReference>
<feature type="repeat" description="PPR" evidence="2">
    <location>
        <begin position="106"/>
        <end position="140"/>
    </location>
</feature>
<dbReference type="EMBL" id="JAINDJ010000007">
    <property type="protein sequence ID" value="KAG9441699.1"/>
    <property type="molecule type" value="Genomic_DNA"/>
</dbReference>
<sequence>MRKSETAPDHYTFPSLLKLCSHVLALREGLTIHCTAVRSGVASDIFVQTGLIDLYGKCGEIGSARKVFDGMYKTNEVSWTALIVGYASLGDLGAARMLFDEMPNRNTVTWNAMIDGYAKCGDLRNARKLFDEMPSRNIVSFTSLINGYAKAGDMVSARHLFDLAPDRDIISWTAIISGYAQNGRPHEAIKIFFDMYKKTIKPDAFILVSLMSACAQVCNLDLARWVDNFLISSNIGINQAHVIAALIDMNAKCGNMNRAVQLFEKMPKKDLFTYCSVIQGLSIHGQGAQGVVLFSQMLEEGLIPDEVAFTVVLTACSHAGLVEEGRRYFKSMTTDYSLAPSSDHYACMIDLFGRAGYLNEAYDLLRTMPVEQHFGAWGAMLGACNLHGNIELSKIIAAHLFEIEPHNAVHDLSGNYDQFLRKPDIPIDHLLLPCNIFGLDLERFNKLSGFAHESLLRHHQLKCMYTAESTFEGLQFIEWFGFLRQKIYNQRLEQF</sequence>
<dbReference type="FunFam" id="1.25.40.10:FF:000934">
    <property type="entry name" value="Pentatricopeptide repeat-containing protein"/>
    <property type="match status" value="1"/>
</dbReference>
<dbReference type="InterPro" id="IPR011990">
    <property type="entry name" value="TPR-like_helical_dom_sf"/>
</dbReference>
<comment type="caution">
    <text evidence="3">The sequence shown here is derived from an EMBL/GenBank/DDBJ whole genome shotgun (WGS) entry which is preliminary data.</text>
</comment>
<keyword evidence="1" id="KW-0677">Repeat</keyword>
<dbReference type="Gene3D" id="1.25.40.10">
    <property type="entry name" value="Tetratricopeptide repeat domain"/>
    <property type="match status" value="4"/>
</dbReference>
<feature type="repeat" description="PPR" evidence="2">
    <location>
        <begin position="75"/>
        <end position="105"/>
    </location>
</feature>
<accession>A0AAV7E0A0</accession>
<name>A0AAV7E0A0_ARIFI</name>
<evidence type="ECO:0000313" key="4">
    <source>
        <dbReference type="Proteomes" id="UP000825729"/>
    </source>
</evidence>
<evidence type="ECO:0000256" key="1">
    <source>
        <dbReference type="ARBA" id="ARBA00022737"/>
    </source>
</evidence>
<evidence type="ECO:0000313" key="3">
    <source>
        <dbReference type="EMBL" id="KAG9441699.1"/>
    </source>
</evidence>
<dbReference type="PANTHER" id="PTHR47926">
    <property type="entry name" value="PENTATRICOPEPTIDE REPEAT-CONTAINING PROTEIN"/>
    <property type="match status" value="1"/>
</dbReference>
<dbReference type="Proteomes" id="UP000825729">
    <property type="component" value="Unassembled WGS sequence"/>
</dbReference>
<dbReference type="InterPro" id="IPR046960">
    <property type="entry name" value="PPR_At4g14850-like_plant"/>
</dbReference>
<proteinExistence type="predicted"/>
<dbReference type="AlphaFoldDB" id="A0AAV7E0A0"/>
<dbReference type="GO" id="GO:0009451">
    <property type="term" value="P:RNA modification"/>
    <property type="evidence" value="ECO:0007669"/>
    <property type="project" value="InterPro"/>
</dbReference>
<dbReference type="FunFam" id="1.25.40.10:FF:000090">
    <property type="entry name" value="Pentatricopeptide repeat-containing protein, chloroplastic"/>
    <property type="match status" value="1"/>
</dbReference>
<dbReference type="Pfam" id="PF01535">
    <property type="entry name" value="PPR"/>
    <property type="match status" value="5"/>
</dbReference>
<dbReference type="NCBIfam" id="TIGR00756">
    <property type="entry name" value="PPR"/>
    <property type="match status" value="5"/>
</dbReference>
<dbReference type="FunFam" id="1.25.40.10:FF:000348">
    <property type="entry name" value="Pentatricopeptide repeat-containing protein chloroplastic"/>
    <property type="match status" value="1"/>
</dbReference>
<keyword evidence="4" id="KW-1185">Reference proteome</keyword>
<evidence type="ECO:0008006" key="5">
    <source>
        <dbReference type="Google" id="ProtNLM"/>
    </source>
</evidence>
<feature type="repeat" description="PPR" evidence="2">
    <location>
        <begin position="270"/>
        <end position="304"/>
    </location>
</feature>
<evidence type="ECO:0000256" key="2">
    <source>
        <dbReference type="PROSITE-ProRule" id="PRU00708"/>
    </source>
</evidence>
<gene>
    <name evidence="3" type="ORF">H6P81_017553</name>
</gene>
<reference evidence="3 4" key="1">
    <citation type="submission" date="2021-07" db="EMBL/GenBank/DDBJ databases">
        <title>The Aristolochia fimbriata genome: insights into angiosperm evolution, floral development and chemical biosynthesis.</title>
        <authorList>
            <person name="Jiao Y."/>
        </authorList>
    </citation>
    <scope>NUCLEOTIDE SEQUENCE [LARGE SCALE GENOMIC DNA]</scope>
    <source>
        <strain evidence="3">IBCAS-2021</strain>
        <tissue evidence="3">Leaf</tissue>
    </source>
</reference>
<dbReference type="PROSITE" id="PS51375">
    <property type="entry name" value="PPR"/>
    <property type="match status" value="4"/>
</dbReference>
<organism evidence="3 4">
    <name type="scientific">Aristolochia fimbriata</name>
    <name type="common">White veined hardy Dutchman's pipe vine</name>
    <dbReference type="NCBI Taxonomy" id="158543"/>
    <lineage>
        <taxon>Eukaryota</taxon>
        <taxon>Viridiplantae</taxon>
        <taxon>Streptophyta</taxon>
        <taxon>Embryophyta</taxon>
        <taxon>Tracheophyta</taxon>
        <taxon>Spermatophyta</taxon>
        <taxon>Magnoliopsida</taxon>
        <taxon>Magnoliidae</taxon>
        <taxon>Piperales</taxon>
        <taxon>Aristolochiaceae</taxon>
        <taxon>Aristolochia</taxon>
    </lineage>
</organism>
<feature type="repeat" description="PPR" evidence="2">
    <location>
        <begin position="168"/>
        <end position="202"/>
    </location>
</feature>
<dbReference type="InterPro" id="IPR002885">
    <property type="entry name" value="PPR_rpt"/>
</dbReference>